<sequence>MHIRVRWKRPMLPETDFTTSGKYQLQRLRMEPGGLAAFLFDVFKRMFIFESDEQLKRISDFSEVLSATFPKYTRASFVCLMRLLQERVDTDWEALDKLIVFQVLPDNTLSSGLNYGHELMVCEHVLGVRRVPKFAARYKPYGYVGVGDGALGWDQMPGNICLTLRVPRAKLEPFFDSNIDHTGELPVHCCVVDPGNDMFKFAAIQLGFGFHTTRGSRRSEQFQLTIKEDSKGWKAYEDAIVGFNLQPCTPVVKAFHSVLEETWPSLRHFSRTPSMSTLPRNCQITHPQLQSLVLGKKTLSPPNEVNPGTEITFKANLDASNKQIASFTARIDLVSADLKDILSDGCGVKLIHTPPSRYTVSLGDTKQLHITFPVPVVEGSIKTHIARKSSYIELIAPVVSNPATATTAILTYPTLFTNTMPEIPGDPIPVSWNLPRLRLPTLPVVDMSNPAAVVTHYKCLTSIQEEFRLRIKNTIYAIFMQATGVPMEPDWINTDRVPNTKRNFIIPLGPLHNSGAGQFHMILLISCLRVDLGNGTFVLDAALLPGEPDNDVRNLMDKLQSDPSDVAVAQEVDDEELRCWTAIIPALVERCRE</sequence>
<evidence type="ECO:0000313" key="1">
    <source>
        <dbReference type="EMBL" id="KAK4184072.1"/>
    </source>
</evidence>
<comment type="caution">
    <text evidence="1">The sequence shown here is derived from an EMBL/GenBank/DDBJ whole genome shotgun (WGS) entry which is preliminary data.</text>
</comment>
<keyword evidence="2" id="KW-1185">Reference proteome</keyword>
<reference evidence="1" key="1">
    <citation type="journal article" date="2023" name="Mol. Phylogenet. Evol.">
        <title>Genome-scale phylogeny and comparative genomics of the fungal order Sordariales.</title>
        <authorList>
            <person name="Hensen N."/>
            <person name="Bonometti L."/>
            <person name="Westerberg I."/>
            <person name="Brannstrom I.O."/>
            <person name="Guillou S."/>
            <person name="Cros-Aarteil S."/>
            <person name="Calhoun S."/>
            <person name="Haridas S."/>
            <person name="Kuo A."/>
            <person name="Mondo S."/>
            <person name="Pangilinan J."/>
            <person name="Riley R."/>
            <person name="LaButti K."/>
            <person name="Andreopoulos B."/>
            <person name="Lipzen A."/>
            <person name="Chen C."/>
            <person name="Yan M."/>
            <person name="Daum C."/>
            <person name="Ng V."/>
            <person name="Clum A."/>
            <person name="Steindorff A."/>
            <person name="Ohm R.A."/>
            <person name="Martin F."/>
            <person name="Silar P."/>
            <person name="Natvig D.O."/>
            <person name="Lalanne C."/>
            <person name="Gautier V."/>
            <person name="Ament-Velasquez S.L."/>
            <person name="Kruys A."/>
            <person name="Hutchinson M.I."/>
            <person name="Powell A.J."/>
            <person name="Barry K."/>
            <person name="Miller A.N."/>
            <person name="Grigoriev I.V."/>
            <person name="Debuchy R."/>
            <person name="Gladieux P."/>
            <person name="Hiltunen Thoren M."/>
            <person name="Johannesson H."/>
        </authorList>
    </citation>
    <scope>NUCLEOTIDE SEQUENCE</scope>
    <source>
        <strain evidence="1">PSN309</strain>
    </source>
</reference>
<evidence type="ECO:0000313" key="2">
    <source>
        <dbReference type="Proteomes" id="UP001302126"/>
    </source>
</evidence>
<dbReference type="AlphaFoldDB" id="A0AAN7AFL2"/>
<gene>
    <name evidence="1" type="ORF">QBC35DRAFT_541284</name>
</gene>
<dbReference type="Proteomes" id="UP001302126">
    <property type="component" value="Unassembled WGS sequence"/>
</dbReference>
<accession>A0AAN7AFL2</accession>
<protein>
    <submittedName>
        <fullName evidence="1">Uncharacterized protein</fullName>
    </submittedName>
</protein>
<proteinExistence type="predicted"/>
<dbReference type="EMBL" id="MU864507">
    <property type="protein sequence ID" value="KAK4184072.1"/>
    <property type="molecule type" value="Genomic_DNA"/>
</dbReference>
<reference evidence="1" key="2">
    <citation type="submission" date="2023-05" db="EMBL/GenBank/DDBJ databases">
        <authorList>
            <consortium name="Lawrence Berkeley National Laboratory"/>
            <person name="Steindorff A."/>
            <person name="Hensen N."/>
            <person name="Bonometti L."/>
            <person name="Westerberg I."/>
            <person name="Brannstrom I.O."/>
            <person name="Guillou S."/>
            <person name="Cros-Aarteil S."/>
            <person name="Calhoun S."/>
            <person name="Haridas S."/>
            <person name="Kuo A."/>
            <person name="Mondo S."/>
            <person name="Pangilinan J."/>
            <person name="Riley R."/>
            <person name="Labutti K."/>
            <person name="Andreopoulos B."/>
            <person name="Lipzen A."/>
            <person name="Chen C."/>
            <person name="Yanf M."/>
            <person name="Daum C."/>
            <person name="Ng V."/>
            <person name="Clum A."/>
            <person name="Ohm R."/>
            <person name="Martin F."/>
            <person name="Silar P."/>
            <person name="Natvig D."/>
            <person name="Lalanne C."/>
            <person name="Gautier V."/>
            <person name="Ament-Velasquez S.L."/>
            <person name="Kruys A."/>
            <person name="Hutchinson M.I."/>
            <person name="Powell A.J."/>
            <person name="Barry K."/>
            <person name="Miller A.N."/>
            <person name="Grigoriev I.V."/>
            <person name="Debuchy R."/>
            <person name="Gladieux P."/>
            <person name="Thoren M.H."/>
            <person name="Johannesson H."/>
        </authorList>
    </citation>
    <scope>NUCLEOTIDE SEQUENCE</scope>
    <source>
        <strain evidence="1">PSN309</strain>
    </source>
</reference>
<organism evidence="1 2">
    <name type="scientific">Podospora australis</name>
    <dbReference type="NCBI Taxonomy" id="1536484"/>
    <lineage>
        <taxon>Eukaryota</taxon>
        <taxon>Fungi</taxon>
        <taxon>Dikarya</taxon>
        <taxon>Ascomycota</taxon>
        <taxon>Pezizomycotina</taxon>
        <taxon>Sordariomycetes</taxon>
        <taxon>Sordariomycetidae</taxon>
        <taxon>Sordariales</taxon>
        <taxon>Podosporaceae</taxon>
        <taxon>Podospora</taxon>
    </lineage>
</organism>
<name>A0AAN7AFL2_9PEZI</name>